<evidence type="ECO:0000256" key="2">
    <source>
        <dbReference type="SAM" id="Phobius"/>
    </source>
</evidence>
<keyword evidence="2" id="KW-0812">Transmembrane</keyword>
<evidence type="ECO:0000313" key="3">
    <source>
        <dbReference type="EMBL" id="WTS17912.1"/>
    </source>
</evidence>
<accession>A0AAU1UL05</accession>
<keyword evidence="2" id="KW-1133">Transmembrane helix</keyword>
<feature type="transmembrane region" description="Helical" evidence="2">
    <location>
        <begin position="123"/>
        <end position="143"/>
    </location>
</feature>
<feature type="region of interest" description="Disordered" evidence="1">
    <location>
        <begin position="209"/>
        <end position="232"/>
    </location>
</feature>
<gene>
    <name evidence="3" type="ORF">OHU69_46980</name>
</gene>
<dbReference type="InterPro" id="IPR032531">
    <property type="entry name" value="DUF4956"/>
</dbReference>
<sequence length="232" mass="24937">MIMHAATLLLADKSLASALTPGDLMARAGLDVLVLLVLVGWLYRRRRSVPEMPLALAALNLGLFAAMTAISAGKFPSGVGFGLFGILSLVRLRSAAFTVRDVAYAFIALVMALSNGLPQRETWMIIGIDVVLLLAVLVIDAPASHQPTRVMKVTLDRVYRNAEDIRADLTARLGTAPLAVEVDEIDYVRETTRVSARYVVEDSERVFVPGQRDGQDSPAVPVDPAVDGGKSL</sequence>
<keyword evidence="2" id="KW-0472">Membrane</keyword>
<feature type="transmembrane region" description="Helical" evidence="2">
    <location>
        <begin position="55"/>
        <end position="72"/>
    </location>
</feature>
<name>A0AAU1UL05_9ACTN</name>
<dbReference type="Pfam" id="PF16316">
    <property type="entry name" value="DUF4956"/>
    <property type="match status" value="1"/>
</dbReference>
<organism evidence="3">
    <name type="scientific">Streptomyces sp. NBC_00119</name>
    <dbReference type="NCBI Taxonomy" id="2975659"/>
    <lineage>
        <taxon>Bacteria</taxon>
        <taxon>Bacillati</taxon>
        <taxon>Actinomycetota</taxon>
        <taxon>Actinomycetes</taxon>
        <taxon>Kitasatosporales</taxon>
        <taxon>Streptomycetaceae</taxon>
        <taxon>Streptomyces</taxon>
    </lineage>
</organism>
<dbReference type="EMBL" id="CP108195">
    <property type="protein sequence ID" value="WTS17912.1"/>
    <property type="molecule type" value="Genomic_DNA"/>
</dbReference>
<protein>
    <submittedName>
        <fullName evidence="3">DUF4956 domain-containing protein</fullName>
    </submittedName>
</protein>
<feature type="transmembrane region" description="Helical" evidence="2">
    <location>
        <begin position="101"/>
        <end position="117"/>
    </location>
</feature>
<evidence type="ECO:0000256" key="1">
    <source>
        <dbReference type="SAM" id="MobiDB-lite"/>
    </source>
</evidence>
<dbReference type="AlphaFoldDB" id="A0AAU1UL05"/>
<feature type="transmembrane region" description="Helical" evidence="2">
    <location>
        <begin position="26"/>
        <end position="43"/>
    </location>
</feature>
<reference evidence="3" key="1">
    <citation type="submission" date="2022-10" db="EMBL/GenBank/DDBJ databases">
        <title>The complete genomes of actinobacterial strains from the NBC collection.</title>
        <authorList>
            <person name="Joergensen T.S."/>
            <person name="Alvarez Arevalo M."/>
            <person name="Sterndorff E.B."/>
            <person name="Faurdal D."/>
            <person name="Vuksanovic O."/>
            <person name="Mourched A.-S."/>
            <person name="Charusanti P."/>
            <person name="Shaw S."/>
            <person name="Blin K."/>
            <person name="Weber T."/>
        </authorList>
    </citation>
    <scope>NUCLEOTIDE SEQUENCE</scope>
    <source>
        <strain evidence="3">NBC_00119</strain>
    </source>
</reference>
<proteinExistence type="predicted"/>